<feature type="compositionally biased region" description="Basic and acidic residues" evidence="1">
    <location>
        <begin position="117"/>
        <end position="130"/>
    </location>
</feature>
<protein>
    <submittedName>
        <fullName evidence="2">Stringent starvation protein B</fullName>
    </submittedName>
</protein>
<dbReference type="InterPro" id="IPR007481">
    <property type="entry name" value="SspB"/>
</dbReference>
<dbReference type="Pfam" id="PF04386">
    <property type="entry name" value="SspB"/>
    <property type="match status" value="1"/>
</dbReference>
<sequence length="148" mass="15875">MISRRPYLIRAMHEWMVDNGETPHLLVDAEREGVQVPMDYVQNGKIILNISPTAVEALSLGNQEVAFNARFGGQPMQVAVPSEAVLAIYSRESGQGMLFNEEDDGPTPPDGGGDGPGKGDEGADKGKDGDETSGPGKESKRPNLRVIK</sequence>
<evidence type="ECO:0000313" key="3">
    <source>
        <dbReference type="Proteomes" id="UP001523550"/>
    </source>
</evidence>
<organism evidence="2 3">
    <name type="scientific">Natronospira proteinivora</name>
    <dbReference type="NCBI Taxonomy" id="1807133"/>
    <lineage>
        <taxon>Bacteria</taxon>
        <taxon>Pseudomonadati</taxon>
        <taxon>Pseudomonadota</taxon>
        <taxon>Gammaproteobacteria</taxon>
        <taxon>Natronospirales</taxon>
        <taxon>Natronospiraceae</taxon>
        <taxon>Natronospira</taxon>
    </lineage>
</organism>
<dbReference type="EMBL" id="JALJYF010000001">
    <property type="protein sequence ID" value="MCP1726091.1"/>
    <property type="molecule type" value="Genomic_DNA"/>
</dbReference>
<dbReference type="NCBIfam" id="NF008769">
    <property type="entry name" value="PRK11798.2-5"/>
    <property type="match status" value="1"/>
</dbReference>
<proteinExistence type="predicted"/>
<dbReference type="PANTHER" id="PTHR37486:SF1">
    <property type="entry name" value="STRINGENT STARVATION PROTEIN B"/>
    <property type="match status" value="1"/>
</dbReference>
<dbReference type="Gene3D" id="2.30.30.220">
    <property type="entry name" value="SspB-like"/>
    <property type="match status" value="1"/>
</dbReference>
<evidence type="ECO:0000256" key="1">
    <source>
        <dbReference type="SAM" id="MobiDB-lite"/>
    </source>
</evidence>
<name>A0ABT1G490_9GAMM</name>
<reference evidence="2 3" key="1">
    <citation type="submission" date="2022-03" db="EMBL/GenBank/DDBJ databases">
        <title>Genomic Encyclopedia of Type Strains, Phase III (KMG-III): the genomes of soil and plant-associated and newly described type strains.</title>
        <authorList>
            <person name="Whitman W."/>
        </authorList>
    </citation>
    <scope>NUCLEOTIDE SEQUENCE [LARGE SCALE GENOMIC DNA]</scope>
    <source>
        <strain evidence="2 3">BSker1</strain>
    </source>
</reference>
<evidence type="ECO:0000313" key="2">
    <source>
        <dbReference type="EMBL" id="MCP1726091.1"/>
    </source>
</evidence>
<comment type="caution">
    <text evidence="2">The sequence shown here is derived from an EMBL/GenBank/DDBJ whole genome shotgun (WGS) entry which is preliminary data.</text>
</comment>
<dbReference type="RefSeq" id="WP_253443819.1">
    <property type="nucleotide sequence ID" value="NZ_JALJYF010000001.1"/>
</dbReference>
<dbReference type="Proteomes" id="UP001523550">
    <property type="component" value="Unassembled WGS sequence"/>
</dbReference>
<dbReference type="PIRSF" id="PIRSF005276">
    <property type="entry name" value="SspB"/>
    <property type="match status" value="1"/>
</dbReference>
<gene>
    <name evidence="2" type="ORF">J2T60_000056</name>
</gene>
<feature type="region of interest" description="Disordered" evidence="1">
    <location>
        <begin position="95"/>
        <end position="148"/>
    </location>
</feature>
<dbReference type="PANTHER" id="PTHR37486">
    <property type="entry name" value="STRINGENT STARVATION PROTEIN B"/>
    <property type="match status" value="1"/>
</dbReference>
<dbReference type="InterPro" id="IPR036760">
    <property type="entry name" value="SspB-like_sf"/>
</dbReference>
<dbReference type="SUPFAM" id="SSF101738">
    <property type="entry name" value="SspB-like"/>
    <property type="match status" value="1"/>
</dbReference>
<accession>A0ABT1G490</accession>
<keyword evidence="3" id="KW-1185">Reference proteome</keyword>